<dbReference type="PANTHER" id="PTHR33238">
    <property type="entry name" value="IRON (METAL) DEPENDENT REPRESSOR, DTXR FAMILY"/>
    <property type="match status" value="1"/>
</dbReference>
<gene>
    <name evidence="15" type="ORF">ACFQZJ_01390</name>
</gene>
<keyword evidence="7" id="KW-0805">Transcription regulation</keyword>
<evidence type="ECO:0000256" key="3">
    <source>
        <dbReference type="ARBA" id="ARBA00011738"/>
    </source>
</evidence>
<evidence type="ECO:0000256" key="1">
    <source>
        <dbReference type="ARBA" id="ARBA00004496"/>
    </source>
</evidence>
<evidence type="ECO:0000256" key="8">
    <source>
        <dbReference type="ARBA" id="ARBA00023125"/>
    </source>
</evidence>
<evidence type="ECO:0000256" key="2">
    <source>
        <dbReference type="ARBA" id="ARBA00007871"/>
    </source>
</evidence>
<evidence type="ECO:0000256" key="5">
    <source>
        <dbReference type="ARBA" id="ARBA00022490"/>
    </source>
</evidence>
<evidence type="ECO:0000256" key="7">
    <source>
        <dbReference type="ARBA" id="ARBA00023015"/>
    </source>
</evidence>
<dbReference type="InterPro" id="IPR036388">
    <property type="entry name" value="WH-like_DNA-bd_sf"/>
</dbReference>
<keyword evidence="16" id="KW-1185">Reference proteome</keyword>
<dbReference type="PROSITE" id="PS50944">
    <property type="entry name" value="HTH_DTXR"/>
    <property type="match status" value="1"/>
</dbReference>
<dbReference type="Pfam" id="PF04023">
    <property type="entry name" value="FeoA"/>
    <property type="match status" value="1"/>
</dbReference>
<organism evidence="15 16">
    <name type="scientific">Maribacter chungangensis</name>
    <dbReference type="NCBI Taxonomy" id="1069117"/>
    <lineage>
        <taxon>Bacteria</taxon>
        <taxon>Pseudomonadati</taxon>
        <taxon>Bacteroidota</taxon>
        <taxon>Flavobacteriia</taxon>
        <taxon>Flavobacteriales</taxon>
        <taxon>Flavobacteriaceae</taxon>
        <taxon>Maribacter</taxon>
    </lineage>
</organism>
<keyword evidence="8" id="KW-0238">DNA-binding</keyword>
<comment type="subunit">
    <text evidence="3">Homodimer.</text>
</comment>
<dbReference type="SMART" id="SM00529">
    <property type="entry name" value="HTH_DTXR"/>
    <property type="match status" value="1"/>
</dbReference>
<comment type="subcellular location">
    <subcellularLocation>
        <location evidence="1">Cytoplasm</location>
    </subcellularLocation>
</comment>
<dbReference type="Gene3D" id="1.10.60.10">
    <property type="entry name" value="Iron dependent repressor, metal binding and dimerisation domain"/>
    <property type="match status" value="1"/>
</dbReference>
<dbReference type="InterPro" id="IPR022687">
    <property type="entry name" value="HTH_DTXR"/>
</dbReference>
<keyword evidence="9" id="KW-0010">Activator</keyword>
<dbReference type="Proteomes" id="UP001597012">
    <property type="component" value="Unassembled WGS sequence"/>
</dbReference>
<evidence type="ECO:0000313" key="16">
    <source>
        <dbReference type="Proteomes" id="UP001597012"/>
    </source>
</evidence>
<protein>
    <recommendedName>
        <fullName evidence="4">Transcriptional regulator MntR</fullName>
    </recommendedName>
    <alternativeName>
        <fullName evidence="13">Manganese transport regulator</fullName>
    </alternativeName>
</protein>
<dbReference type="Gene3D" id="1.10.10.10">
    <property type="entry name" value="Winged helix-like DNA-binding domain superfamily/Winged helix DNA-binding domain"/>
    <property type="match status" value="1"/>
</dbReference>
<dbReference type="InterPro" id="IPR022689">
    <property type="entry name" value="Iron_dep_repressor"/>
</dbReference>
<evidence type="ECO:0000256" key="6">
    <source>
        <dbReference type="ARBA" id="ARBA00022491"/>
    </source>
</evidence>
<dbReference type="Pfam" id="PF02742">
    <property type="entry name" value="Fe_dep_repr_C"/>
    <property type="match status" value="1"/>
</dbReference>
<dbReference type="EMBL" id="JBHTHY010000003">
    <property type="protein sequence ID" value="MFD0796098.1"/>
    <property type="molecule type" value="Genomic_DNA"/>
</dbReference>
<dbReference type="InterPro" id="IPR050536">
    <property type="entry name" value="DtxR_MntR_Metal-Reg"/>
</dbReference>
<evidence type="ECO:0000256" key="10">
    <source>
        <dbReference type="ARBA" id="ARBA00023163"/>
    </source>
</evidence>
<sequence length="220" mass="24362">MTPAEEDYIKAIYHLGKDGKATVTTNAIAARMETKPSSVTDMIKKLSDKNLIAYKKYKGVSLTESGTLSALSVIRKQYLWEVFLGEKLEVPEEEIANLAEQLKHIKSERLIAKLDAYLGNPRVGFFGASIPHKDGKFKKTVKKLLNGLTPGTKGICVGINDASAAFLKFLEKKGIALGNNILVLEREEFDGSMKIKIDQKEIQISDQIASNLFLEVTEDE</sequence>
<dbReference type="InterPro" id="IPR036390">
    <property type="entry name" value="WH_DNA-bd_sf"/>
</dbReference>
<evidence type="ECO:0000259" key="14">
    <source>
        <dbReference type="PROSITE" id="PS50944"/>
    </source>
</evidence>
<dbReference type="InterPro" id="IPR038157">
    <property type="entry name" value="FeoA_core_dom"/>
</dbReference>
<proteinExistence type="inferred from homology"/>
<dbReference type="InterPro" id="IPR036421">
    <property type="entry name" value="Fe_dep_repressor_sf"/>
</dbReference>
<evidence type="ECO:0000313" key="15">
    <source>
        <dbReference type="EMBL" id="MFD0796098.1"/>
    </source>
</evidence>
<keyword evidence="10" id="KW-0804">Transcription</keyword>
<dbReference type="InterPro" id="IPR001367">
    <property type="entry name" value="Fe_dep_repressor"/>
</dbReference>
<dbReference type="SUPFAM" id="SSF47979">
    <property type="entry name" value="Iron-dependent repressor protein, dimerization domain"/>
    <property type="match status" value="1"/>
</dbReference>
<keyword evidence="6" id="KW-0678">Repressor</keyword>
<evidence type="ECO:0000256" key="4">
    <source>
        <dbReference type="ARBA" id="ARBA00022386"/>
    </source>
</evidence>
<dbReference type="SMART" id="SM00899">
    <property type="entry name" value="FeoA"/>
    <property type="match status" value="1"/>
</dbReference>
<comment type="function">
    <text evidence="12">In the presence of manganese, represses expression of mntH and mntS. Up-regulates expression of mntP.</text>
</comment>
<dbReference type="SUPFAM" id="SSF46785">
    <property type="entry name" value="Winged helix' DNA-binding domain"/>
    <property type="match status" value="1"/>
</dbReference>
<reference evidence="16" key="1">
    <citation type="journal article" date="2019" name="Int. J. Syst. Evol. Microbiol.">
        <title>The Global Catalogue of Microorganisms (GCM) 10K type strain sequencing project: providing services to taxonomists for standard genome sequencing and annotation.</title>
        <authorList>
            <consortium name="The Broad Institute Genomics Platform"/>
            <consortium name="The Broad Institute Genome Sequencing Center for Infectious Disease"/>
            <person name="Wu L."/>
            <person name="Ma J."/>
        </authorList>
    </citation>
    <scope>NUCLEOTIDE SEQUENCE [LARGE SCALE GENOMIC DNA]</scope>
    <source>
        <strain evidence="16">CCUG 61948</strain>
    </source>
</reference>
<accession>A0ABW3AYK3</accession>
<keyword evidence="11" id="KW-0464">Manganese</keyword>
<dbReference type="InterPro" id="IPR007167">
    <property type="entry name" value="Fe-transptr_FeoA-like"/>
</dbReference>
<name>A0ABW3AYK3_9FLAO</name>
<dbReference type="PANTHER" id="PTHR33238:SF11">
    <property type="entry name" value="TRANSCRIPTIONAL REGULATOR MNTR"/>
    <property type="match status" value="1"/>
</dbReference>
<comment type="caution">
    <text evidence="15">The sequence shown here is derived from an EMBL/GenBank/DDBJ whole genome shotgun (WGS) entry which is preliminary data.</text>
</comment>
<evidence type="ECO:0000256" key="13">
    <source>
        <dbReference type="ARBA" id="ARBA00032593"/>
    </source>
</evidence>
<comment type="similarity">
    <text evidence="2">Belongs to the DtxR/MntR family.</text>
</comment>
<evidence type="ECO:0000256" key="12">
    <source>
        <dbReference type="ARBA" id="ARBA00025185"/>
    </source>
</evidence>
<feature type="domain" description="HTH dtxR-type" evidence="14">
    <location>
        <begin position="1"/>
        <end position="63"/>
    </location>
</feature>
<dbReference type="Gene3D" id="2.30.30.90">
    <property type="match status" value="1"/>
</dbReference>
<dbReference type="RefSeq" id="WP_379931768.1">
    <property type="nucleotide sequence ID" value="NZ_JBHTHY010000003.1"/>
</dbReference>
<keyword evidence="5" id="KW-0963">Cytoplasm</keyword>
<evidence type="ECO:0000256" key="9">
    <source>
        <dbReference type="ARBA" id="ARBA00023159"/>
    </source>
</evidence>
<dbReference type="Pfam" id="PF01325">
    <property type="entry name" value="Fe_dep_repress"/>
    <property type="match status" value="1"/>
</dbReference>
<evidence type="ECO:0000256" key="11">
    <source>
        <dbReference type="ARBA" id="ARBA00023211"/>
    </source>
</evidence>